<comment type="subcellular location">
    <subcellularLocation>
        <location evidence="1">Cell membrane</location>
        <topology evidence="1">Multi-pass membrane protein</topology>
    </subcellularLocation>
</comment>
<dbReference type="OrthoDB" id="6506757at2759"/>
<reference evidence="9" key="1">
    <citation type="submission" date="2021-06" db="EMBL/GenBank/DDBJ databases">
        <authorList>
            <person name="Hodson N. C."/>
            <person name="Mongue J. A."/>
            <person name="Jaron S. K."/>
        </authorList>
    </citation>
    <scope>NUCLEOTIDE SEQUENCE</scope>
</reference>
<evidence type="ECO:0000256" key="8">
    <source>
        <dbReference type="SAM" id="Phobius"/>
    </source>
</evidence>
<dbReference type="Proteomes" id="UP000708208">
    <property type="component" value="Unassembled WGS sequence"/>
</dbReference>
<evidence type="ECO:0000256" key="1">
    <source>
        <dbReference type="ARBA" id="ARBA00004651"/>
    </source>
</evidence>
<keyword evidence="7" id="KW-0325">Glycoprotein</keyword>
<dbReference type="EMBL" id="CAJVCH010065416">
    <property type="protein sequence ID" value="CAG7719884.1"/>
    <property type="molecule type" value="Genomic_DNA"/>
</dbReference>
<organism evidence="9 10">
    <name type="scientific">Allacma fusca</name>
    <dbReference type="NCBI Taxonomy" id="39272"/>
    <lineage>
        <taxon>Eukaryota</taxon>
        <taxon>Metazoa</taxon>
        <taxon>Ecdysozoa</taxon>
        <taxon>Arthropoda</taxon>
        <taxon>Hexapoda</taxon>
        <taxon>Collembola</taxon>
        <taxon>Symphypleona</taxon>
        <taxon>Sminthuridae</taxon>
        <taxon>Allacma</taxon>
    </lineage>
</organism>
<evidence type="ECO:0000256" key="7">
    <source>
        <dbReference type="ARBA" id="ARBA00023180"/>
    </source>
</evidence>
<evidence type="ECO:0000256" key="3">
    <source>
        <dbReference type="ARBA" id="ARBA00022692"/>
    </source>
</evidence>
<evidence type="ECO:0000256" key="4">
    <source>
        <dbReference type="ARBA" id="ARBA00022989"/>
    </source>
</evidence>
<dbReference type="PANTHER" id="PTHR42643">
    <property type="entry name" value="IONOTROPIC RECEPTOR 20A-RELATED"/>
    <property type="match status" value="1"/>
</dbReference>
<keyword evidence="6" id="KW-0675">Receptor</keyword>
<proteinExistence type="predicted"/>
<name>A0A8J2P0Q4_9HEXA</name>
<dbReference type="PANTHER" id="PTHR42643:SF24">
    <property type="entry name" value="IONOTROPIC RECEPTOR 60A"/>
    <property type="match status" value="1"/>
</dbReference>
<evidence type="ECO:0000256" key="6">
    <source>
        <dbReference type="ARBA" id="ARBA00023170"/>
    </source>
</evidence>
<comment type="caution">
    <text evidence="9">The sequence shown here is derived from an EMBL/GenBank/DDBJ whole genome shotgun (WGS) entry which is preliminary data.</text>
</comment>
<protein>
    <submittedName>
        <fullName evidence="9">Uncharacterized protein</fullName>
    </submittedName>
</protein>
<feature type="transmembrane region" description="Helical" evidence="8">
    <location>
        <begin position="573"/>
        <end position="593"/>
    </location>
</feature>
<keyword evidence="2" id="KW-1003">Cell membrane</keyword>
<accession>A0A8J2P0Q4</accession>
<evidence type="ECO:0000256" key="5">
    <source>
        <dbReference type="ARBA" id="ARBA00023136"/>
    </source>
</evidence>
<evidence type="ECO:0000313" key="9">
    <source>
        <dbReference type="EMBL" id="CAG7719884.1"/>
    </source>
</evidence>
<dbReference type="GO" id="GO:0005886">
    <property type="term" value="C:plasma membrane"/>
    <property type="evidence" value="ECO:0007669"/>
    <property type="project" value="UniProtKB-SubCell"/>
</dbReference>
<evidence type="ECO:0000256" key="2">
    <source>
        <dbReference type="ARBA" id="ARBA00022475"/>
    </source>
</evidence>
<feature type="transmembrane region" description="Helical" evidence="8">
    <location>
        <begin position="306"/>
        <end position="326"/>
    </location>
</feature>
<keyword evidence="3 8" id="KW-0812">Transmembrane</keyword>
<evidence type="ECO:0000313" key="10">
    <source>
        <dbReference type="Proteomes" id="UP000708208"/>
    </source>
</evidence>
<sequence length="616" mass="70423">MLASSSGNEMEATVLEAITHCSPVIIFEDKNSLEDFQDQTKSFRTISAQQPFKVNYVYALKSPEKASKSTPVNFVKKYKDNCEAVFVLLPQSNPFIKTKNFKNFIFNAQKPKLDYIFFVTKNFNNDYNIVVPKWTTALRFFYLVHFDETLLKYLILKTEAIENNPLEHTPREYISAISVRKFLNGKIFKVTSLLIDPYVTLKDGAPIGGCFYNMVLYGSQKFNFTFSIEIPAWAGASQFPNGTWRGPMREVIDGEKDFILGTGHTYDRNPYLDYPCFFELTGINYVTANPQKFVEWRAIVYTFEPITWLCLATTTLSMLGVIFVAMRRHTEEINKTHIFIILGITFNPLLEHSAAVPKVTIIRLIYSINILMSLVIITYFKSDFIAFVSYPSHEKIPLYFRELGERTDFNVMLMNLNAAESVFFNKTTNPLYAGIRQRMIFESDWVKCMTAAAFEPNTVCIGLENMVKAIWASNLTLNRLYSPVAFSKESAYYFIWGVGFTRHSKYVDSFASIIRLLRDTGNIRRWMEDHYEFKSVNSIKWLQQDGGPLYSKIMGALKPQMGLSVAPFRLSNILLSLIIWGIGIVIAGISFLLEFVVVVSQKAGNHGVILGIEHGQ</sequence>
<keyword evidence="10" id="KW-1185">Reference proteome</keyword>
<dbReference type="InterPro" id="IPR052192">
    <property type="entry name" value="Insect_Ionotropic_Sensory_Rcpt"/>
</dbReference>
<dbReference type="AlphaFoldDB" id="A0A8J2P0Q4"/>
<feature type="transmembrane region" description="Helical" evidence="8">
    <location>
        <begin position="361"/>
        <end position="380"/>
    </location>
</feature>
<keyword evidence="5 8" id="KW-0472">Membrane</keyword>
<keyword evidence="4 8" id="KW-1133">Transmembrane helix</keyword>
<gene>
    <name evidence="9" type="ORF">AFUS01_LOCUS9184</name>
</gene>